<dbReference type="AlphaFoldDB" id="A0A2U8QUM6"/>
<dbReference type="RefSeq" id="WP_109569264.1">
    <property type="nucleotide sequence ID" value="NZ_CP029463.1"/>
</dbReference>
<protein>
    <submittedName>
        <fullName evidence="1">Uncharacterized protein</fullName>
    </submittedName>
</protein>
<evidence type="ECO:0000313" key="2">
    <source>
        <dbReference type="Proteomes" id="UP000245429"/>
    </source>
</evidence>
<keyword evidence="2" id="KW-1185">Reference proteome</keyword>
<accession>A0A2U8QUM6</accession>
<dbReference type="OrthoDB" id="676860at2"/>
<sequence>MVQIVGYKEFKREDGENFYSLIVQGGVEAVVSKVTGRTYLTANKASVSCTFDEPTCKSLIGTNLEGKITKVEVEPYSYIDEETGEEIERNHRNVFMTDEEVTMNEHVIQEEI</sequence>
<proteinExistence type="predicted"/>
<dbReference type="KEGG" id="fse:DI487_08495"/>
<gene>
    <name evidence="1" type="ORF">DI487_08495</name>
</gene>
<evidence type="ECO:0000313" key="1">
    <source>
        <dbReference type="EMBL" id="AWM13897.1"/>
    </source>
</evidence>
<reference evidence="1 2" key="1">
    <citation type="submission" date="2018-05" db="EMBL/GenBank/DDBJ databases">
        <title>Flavobacterium sp. MEBiC07310.</title>
        <authorList>
            <person name="Baek K."/>
        </authorList>
    </citation>
    <scope>NUCLEOTIDE SEQUENCE [LARGE SCALE GENOMIC DNA]</scope>
    <source>
        <strain evidence="1 2">MEBiC07310</strain>
    </source>
</reference>
<organism evidence="1 2">
    <name type="scientific">Flavobacterium sediminis</name>
    <dbReference type="NCBI Taxonomy" id="2201181"/>
    <lineage>
        <taxon>Bacteria</taxon>
        <taxon>Pseudomonadati</taxon>
        <taxon>Bacteroidota</taxon>
        <taxon>Flavobacteriia</taxon>
        <taxon>Flavobacteriales</taxon>
        <taxon>Flavobacteriaceae</taxon>
        <taxon>Flavobacterium</taxon>
    </lineage>
</organism>
<dbReference type="Proteomes" id="UP000245429">
    <property type="component" value="Chromosome"/>
</dbReference>
<dbReference type="EMBL" id="CP029463">
    <property type="protein sequence ID" value="AWM13897.1"/>
    <property type="molecule type" value="Genomic_DNA"/>
</dbReference>
<name>A0A2U8QUM6_9FLAO</name>